<name>A0A8B8AZQ1_CRAVI</name>
<dbReference type="InterPro" id="IPR011042">
    <property type="entry name" value="6-blade_b-propeller_TolB-like"/>
</dbReference>
<dbReference type="InterPro" id="IPR047153">
    <property type="entry name" value="TRIM45/56/19-like"/>
</dbReference>
<dbReference type="GO" id="GO:0061630">
    <property type="term" value="F:ubiquitin protein ligase activity"/>
    <property type="evidence" value="ECO:0007669"/>
    <property type="project" value="TreeGrafter"/>
</dbReference>
<protein>
    <submittedName>
        <fullName evidence="4 5">E3 ubiquitin-protein ligase TRIM71-like</fullName>
    </submittedName>
</protein>
<dbReference type="RefSeq" id="XP_022296641.1">
    <property type="nucleotide sequence ID" value="XM_022440933.1"/>
</dbReference>
<gene>
    <name evidence="4 5 6" type="primary">LOC111106307</name>
</gene>
<dbReference type="RefSeq" id="XP_022296642.1">
    <property type="nucleotide sequence ID" value="XM_022440934.1"/>
</dbReference>
<dbReference type="GO" id="GO:0006513">
    <property type="term" value="P:protein monoubiquitination"/>
    <property type="evidence" value="ECO:0007669"/>
    <property type="project" value="TreeGrafter"/>
</dbReference>
<evidence type="ECO:0000313" key="4">
    <source>
        <dbReference type="RefSeq" id="XP_022296640.1"/>
    </source>
</evidence>
<dbReference type="RefSeq" id="XP_022296640.1">
    <property type="nucleotide sequence ID" value="XM_022440932.1"/>
</dbReference>
<keyword evidence="1" id="KW-0479">Metal-binding</keyword>
<evidence type="ECO:0000256" key="1">
    <source>
        <dbReference type="PROSITE-ProRule" id="PRU00024"/>
    </source>
</evidence>
<dbReference type="Gene3D" id="2.120.10.30">
    <property type="entry name" value="TolB, C-terminal domain"/>
    <property type="match status" value="1"/>
</dbReference>
<reference evidence="4 5" key="1">
    <citation type="submission" date="2025-04" db="UniProtKB">
        <authorList>
            <consortium name="RefSeq"/>
        </authorList>
    </citation>
    <scope>IDENTIFICATION</scope>
    <source>
        <tissue evidence="4 5">Whole sample</tissue>
    </source>
</reference>
<dbReference type="GeneID" id="111106307"/>
<dbReference type="OrthoDB" id="6064205at2759"/>
<evidence type="ECO:0000313" key="5">
    <source>
        <dbReference type="RefSeq" id="XP_022296641.1"/>
    </source>
</evidence>
<dbReference type="PANTHER" id="PTHR25462">
    <property type="entry name" value="BONUS, ISOFORM C-RELATED"/>
    <property type="match status" value="1"/>
</dbReference>
<evidence type="ECO:0000259" key="2">
    <source>
        <dbReference type="PROSITE" id="PS50119"/>
    </source>
</evidence>
<dbReference type="Proteomes" id="UP000694844">
    <property type="component" value="Chromosome 8"/>
</dbReference>
<dbReference type="AlphaFoldDB" id="A0A8B8AZQ1"/>
<dbReference type="SMART" id="SM00336">
    <property type="entry name" value="BBOX"/>
    <property type="match status" value="2"/>
</dbReference>
<feature type="domain" description="B box-type" evidence="2">
    <location>
        <begin position="9"/>
        <end position="54"/>
    </location>
</feature>
<keyword evidence="3" id="KW-1185">Reference proteome</keyword>
<dbReference type="InterPro" id="IPR000315">
    <property type="entry name" value="Znf_B-box"/>
</dbReference>
<dbReference type="GO" id="GO:0008270">
    <property type="term" value="F:zinc ion binding"/>
    <property type="evidence" value="ECO:0007669"/>
    <property type="project" value="UniProtKB-KW"/>
</dbReference>
<organism evidence="3 6">
    <name type="scientific">Crassostrea virginica</name>
    <name type="common">Eastern oyster</name>
    <dbReference type="NCBI Taxonomy" id="6565"/>
    <lineage>
        <taxon>Eukaryota</taxon>
        <taxon>Metazoa</taxon>
        <taxon>Spiralia</taxon>
        <taxon>Lophotrochozoa</taxon>
        <taxon>Mollusca</taxon>
        <taxon>Bivalvia</taxon>
        <taxon>Autobranchia</taxon>
        <taxon>Pteriomorphia</taxon>
        <taxon>Ostreida</taxon>
        <taxon>Ostreoidea</taxon>
        <taxon>Ostreidae</taxon>
        <taxon>Crassostrea</taxon>
    </lineage>
</organism>
<dbReference type="CDD" id="cd19757">
    <property type="entry name" value="Bbox1"/>
    <property type="match status" value="1"/>
</dbReference>
<sequence length="553" mass="62288">MATIKSWAQEVIICDLCEKAALRFCNNCQVNLCVDCVSKHVHEHDSMSHNIVPFKDRTMRVVFTECELHPGQRCEVHCQQCNTPVCVFCCIGQHKGHDAIELVKVAENKKEEIRKEVEEIETTLLPEYHTAENDTKFKIFKMTEEFTKRKLKIKNLRKVWHREVDKIFDKADDVINSLQDISKDSLSRHRSQIKAKITEMEQTVKEQKQILKSNKVSEIDSFVSKLRDYKEIPKGLEEEILVPPLITNSNKNGELQMEIETFRATLSHGSLLSSLSDAPLTLPEDSSSKSKVVATISSYHNSLWRMACVDSDEVWISGVNELIRLVDLQGTVKDTVVITDDDCPNDIAVSRQRELMYSGGTSRTVKVVRQGKVKTLITTPQCWRPGGLCCGRSGDILVNLGNGKRNKIFRYEGRKVTQTIDKDEDGKNIFQQGGYDLFITENNNGDICVSDLNADTVVVLDMTGKIRFQYDGTPARKTESFLPRCIGADFLGQIIVADCNNDCLHILNQDGIFLRCVDNIGISIPIGLGVDSEGRLWVGSSETGEIKVIQSLN</sequence>
<evidence type="ECO:0000313" key="6">
    <source>
        <dbReference type="RefSeq" id="XP_022296642.1"/>
    </source>
</evidence>
<feature type="domain" description="B box-type" evidence="2">
    <location>
        <begin position="66"/>
        <end position="102"/>
    </location>
</feature>
<proteinExistence type="predicted"/>
<keyword evidence="1" id="KW-0862">Zinc</keyword>
<evidence type="ECO:0000313" key="3">
    <source>
        <dbReference type="Proteomes" id="UP000694844"/>
    </source>
</evidence>
<dbReference type="PROSITE" id="PS50119">
    <property type="entry name" value="ZF_BBOX"/>
    <property type="match status" value="2"/>
</dbReference>
<dbReference type="KEGG" id="cvn:111106307"/>
<dbReference type="PANTHER" id="PTHR25462:SF229">
    <property type="entry name" value="TRANSCRIPTION INTERMEDIARY FACTOR 1-BETA"/>
    <property type="match status" value="1"/>
</dbReference>
<keyword evidence="1" id="KW-0863">Zinc-finger</keyword>
<accession>A0A8B8AZQ1</accession>
<dbReference type="SUPFAM" id="SSF57845">
    <property type="entry name" value="B-box zinc-binding domain"/>
    <property type="match status" value="1"/>
</dbReference>
<dbReference type="Gene3D" id="3.30.160.60">
    <property type="entry name" value="Classic Zinc Finger"/>
    <property type="match status" value="1"/>
</dbReference>
<dbReference type="SUPFAM" id="SSF101898">
    <property type="entry name" value="NHL repeat"/>
    <property type="match status" value="1"/>
</dbReference>
<dbReference type="Pfam" id="PF00643">
    <property type="entry name" value="zf-B_box"/>
    <property type="match status" value="2"/>
</dbReference>